<dbReference type="EMBL" id="BPLR01016122">
    <property type="protein sequence ID" value="GIY81437.1"/>
    <property type="molecule type" value="Genomic_DNA"/>
</dbReference>
<proteinExistence type="predicted"/>
<organism evidence="1 2">
    <name type="scientific">Caerostris extrusa</name>
    <name type="common">Bark spider</name>
    <name type="synonym">Caerostris bankana</name>
    <dbReference type="NCBI Taxonomy" id="172846"/>
    <lineage>
        <taxon>Eukaryota</taxon>
        <taxon>Metazoa</taxon>
        <taxon>Ecdysozoa</taxon>
        <taxon>Arthropoda</taxon>
        <taxon>Chelicerata</taxon>
        <taxon>Arachnida</taxon>
        <taxon>Araneae</taxon>
        <taxon>Araneomorphae</taxon>
        <taxon>Entelegynae</taxon>
        <taxon>Araneoidea</taxon>
        <taxon>Araneidae</taxon>
        <taxon>Caerostris</taxon>
    </lineage>
</organism>
<accession>A0AAV4WFM4</accession>
<gene>
    <name evidence="1" type="ORF">CEXT_684641</name>
</gene>
<evidence type="ECO:0000313" key="1">
    <source>
        <dbReference type="EMBL" id="GIY81437.1"/>
    </source>
</evidence>
<dbReference type="AlphaFoldDB" id="A0AAV4WFM4"/>
<protein>
    <submittedName>
        <fullName evidence="1">Uncharacterized protein</fullName>
    </submittedName>
</protein>
<name>A0AAV4WFM4_CAEEX</name>
<keyword evidence="2" id="KW-1185">Reference proteome</keyword>
<reference evidence="1 2" key="1">
    <citation type="submission" date="2021-06" db="EMBL/GenBank/DDBJ databases">
        <title>Caerostris extrusa draft genome.</title>
        <authorList>
            <person name="Kono N."/>
            <person name="Arakawa K."/>
        </authorList>
    </citation>
    <scope>NUCLEOTIDE SEQUENCE [LARGE SCALE GENOMIC DNA]</scope>
</reference>
<comment type="caution">
    <text evidence="1">The sequence shown here is derived from an EMBL/GenBank/DDBJ whole genome shotgun (WGS) entry which is preliminary data.</text>
</comment>
<sequence>MQILSPNKEIVDKVLLGSVNSNEFANEYLKLINSPIQEQDATGYMRTQRKKSPVEIQYYVTNNYERCFKIYSLLVNTCIIAKLNYLNVFTEDELNRKPKKHISTVRIE</sequence>
<evidence type="ECO:0000313" key="2">
    <source>
        <dbReference type="Proteomes" id="UP001054945"/>
    </source>
</evidence>
<dbReference type="Proteomes" id="UP001054945">
    <property type="component" value="Unassembled WGS sequence"/>
</dbReference>